<comment type="caution">
    <text evidence="2">The sequence shown here is derived from an EMBL/GenBank/DDBJ whole genome shotgun (WGS) entry which is preliminary data.</text>
</comment>
<evidence type="ECO:0000313" key="3">
    <source>
        <dbReference type="Proteomes" id="UP000606003"/>
    </source>
</evidence>
<evidence type="ECO:0000256" key="1">
    <source>
        <dbReference type="SAM" id="SignalP"/>
    </source>
</evidence>
<evidence type="ECO:0000313" key="2">
    <source>
        <dbReference type="EMBL" id="MBD2724569.1"/>
    </source>
</evidence>
<proteinExistence type="predicted"/>
<feature type="signal peptide" evidence="1">
    <location>
        <begin position="1"/>
        <end position="19"/>
    </location>
</feature>
<feature type="chain" id="PRO_5046462281" evidence="1">
    <location>
        <begin position="20"/>
        <end position="303"/>
    </location>
</feature>
<keyword evidence="3" id="KW-1185">Reference proteome</keyword>
<gene>
    <name evidence="2" type="ORF">IC234_20745</name>
</gene>
<reference evidence="2 3" key="1">
    <citation type="submission" date="2020-09" db="EMBL/GenBank/DDBJ databases">
        <authorList>
            <person name="Kim M.K."/>
        </authorList>
    </citation>
    <scope>NUCLEOTIDE SEQUENCE [LARGE SCALE GENOMIC DNA]</scope>
    <source>
        <strain evidence="2 3">BT189</strain>
    </source>
</reference>
<sequence>MKTLFLIVLFCLPSWYCKADEPRFQTKFSSKDGLYELRLLGTRKDSAAKYADEVGSALYPTVSKWAMFATQTQQMLYFFEDSNDNIALKTALISDNGNRIAVLDDWSAGVPFYNYGVLSFYERGHKIKEYVLHDFLCSCGSISSSVSHFSWLTKYRFAPLTNSLTISTYELNTFVFDVTSGNLLSKRQDTALTTTSVLVSGQVQKTFSQHYELTVSQRMHGVVPENGKVAFTSQKNLRSGNYYTLLIDNGRRIDAPGLYEDANLNSGTFEYEKKLRQEVESAGGLKTLTADQKDFFLGMSGCP</sequence>
<dbReference type="EMBL" id="JACXAC010000008">
    <property type="protein sequence ID" value="MBD2724569.1"/>
    <property type="molecule type" value="Genomic_DNA"/>
</dbReference>
<accession>A0ABR8K228</accession>
<name>A0ABR8K228_9BACT</name>
<protein>
    <submittedName>
        <fullName evidence="2">Uncharacterized protein</fullName>
    </submittedName>
</protein>
<organism evidence="2 3">
    <name type="scientific">Hymenobacter armeniacus</name>
    <dbReference type="NCBI Taxonomy" id="2771358"/>
    <lineage>
        <taxon>Bacteria</taxon>
        <taxon>Pseudomonadati</taxon>
        <taxon>Bacteroidota</taxon>
        <taxon>Cytophagia</taxon>
        <taxon>Cytophagales</taxon>
        <taxon>Hymenobacteraceae</taxon>
        <taxon>Hymenobacter</taxon>
    </lineage>
</organism>
<keyword evidence="1" id="KW-0732">Signal</keyword>
<dbReference type="RefSeq" id="WP_190928525.1">
    <property type="nucleotide sequence ID" value="NZ_JACXAC010000008.1"/>
</dbReference>
<dbReference type="Proteomes" id="UP000606003">
    <property type="component" value="Unassembled WGS sequence"/>
</dbReference>